<name>A0A8C3SCM8_CHESE</name>
<accession>A0A8C3SCM8</accession>
<protein>
    <recommendedName>
        <fullName evidence="7">Immunoglobulin V-set domain-containing protein</fullName>
    </recommendedName>
</protein>
<organism evidence="5 6">
    <name type="scientific">Chelydra serpentina</name>
    <name type="common">Snapping turtle</name>
    <name type="synonym">Testudo serpentina</name>
    <dbReference type="NCBI Taxonomy" id="8475"/>
    <lineage>
        <taxon>Eukaryota</taxon>
        <taxon>Metazoa</taxon>
        <taxon>Chordata</taxon>
        <taxon>Craniata</taxon>
        <taxon>Vertebrata</taxon>
        <taxon>Euteleostomi</taxon>
        <taxon>Archelosauria</taxon>
        <taxon>Testudinata</taxon>
        <taxon>Testudines</taxon>
        <taxon>Cryptodira</taxon>
        <taxon>Durocryptodira</taxon>
        <taxon>Americhelydia</taxon>
        <taxon>Chelydroidea</taxon>
        <taxon>Chelydridae</taxon>
        <taxon>Chelydra</taxon>
    </lineage>
</organism>
<reference evidence="5" key="2">
    <citation type="submission" date="2025-09" db="UniProtKB">
        <authorList>
            <consortium name="Ensembl"/>
        </authorList>
    </citation>
    <scope>IDENTIFICATION</scope>
</reference>
<dbReference type="Ensembl" id="ENSCSRT00000013679.1">
    <property type="protein sequence ID" value="ENSCSRP00000013145.1"/>
    <property type="gene ID" value="ENSCSRG00000009940.1"/>
</dbReference>
<comment type="subcellular location">
    <subcellularLocation>
        <location evidence="1">Membrane</location>
    </subcellularLocation>
</comment>
<keyword evidence="3" id="KW-0472">Membrane</keyword>
<keyword evidence="6" id="KW-1185">Reference proteome</keyword>
<reference evidence="5" key="1">
    <citation type="submission" date="2025-08" db="UniProtKB">
        <authorList>
            <consortium name="Ensembl"/>
        </authorList>
    </citation>
    <scope>IDENTIFICATION</scope>
</reference>
<evidence type="ECO:0000256" key="4">
    <source>
        <dbReference type="ARBA" id="ARBA00023180"/>
    </source>
</evidence>
<dbReference type="PANTHER" id="PTHR12080:SF54">
    <property type="entry name" value="T-CELL SURFACE ANTIGEN CD2"/>
    <property type="match status" value="1"/>
</dbReference>
<keyword evidence="2" id="KW-0732">Signal</keyword>
<evidence type="ECO:0000256" key="3">
    <source>
        <dbReference type="ARBA" id="ARBA00023136"/>
    </source>
</evidence>
<dbReference type="InterPro" id="IPR013783">
    <property type="entry name" value="Ig-like_fold"/>
</dbReference>
<dbReference type="GO" id="GO:0016020">
    <property type="term" value="C:membrane"/>
    <property type="evidence" value="ECO:0007669"/>
    <property type="project" value="UniProtKB-SubCell"/>
</dbReference>
<proteinExistence type="predicted"/>
<evidence type="ECO:0008006" key="7">
    <source>
        <dbReference type="Google" id="ProtNLM"/>
    </source>
</evidence>
<evidence type="ECO:0000313" key="6">
    <source>
        <dbReference type="Proteomes" id="UP000694403"/>
    </source>
</evidence>
<dbReference type="PRINTS" id="PR01870">
    <property type="entry name" value="CD2ANTIGEN"/>
</dbReference>
<sequence length="298" mass="34423">MDFQFSTRDTLTEADFSEITEQLALKITAHKVYGVRNGSVFLDIPDFQVEKQHEVRWFKLSLLLVKVKNSAVKHYRDKEKYNLFFNGTLKIDRLVEEDSGHYKMTVYDDRGHLQVEKNLILSVQEIVSKPEIKWICSQKLIKVTCEVKQKSKPALYLLQNNRMLFVNGPIYANDTWKIEYQSKDKILTAKFLCEVKNDVSKRTDDQEIKCSGTKSILGRNVQVEYKYLTDKRRCRPQSTSGPQARMQLVRLVRAHGQVTCPCDPKTPGLLDPSRERKNLPFCLQLAKGRSSPPPQGHS</sequence>
<dbReference type="AlphaFoldDB" id="A0A8C3SCM8"/>
<dbReference type="InterPro" id="IPR015631">
    <property type="entry name" value="CD2/SLAM_rcpt"/>
</dbReference>
<dbReference type="PANTHER" id="PTHR12080">
    <property type="entry name" value="SIGNALING LYMPHOCYTIC ACTIVATION MOLECULE"/>
    <property type="match status" value="1"/>
</dbReference>
<dbReference type="Proteomes" id="UP000694403">
    <property type="component" value="Unplaced"/>
</dbReference>
<dbReference type="InterPro" id="IPR036179">
    <property type="entry name" value="Ig-like_dom_sf"/>
</dbReference>
<evidence type="ECO:0000256" key="2">
    <source>
        <dbReference type="ARBA" id="ARBA00022729"/>
    </source>
</evidence>
<dbReference type="SUPFAM" id="SSF48726">
    <property type="entry name" value="Immunoglobulin"/>
    <property type="match status" value="2"/>
</dbReference>
<dbReference type="Gene3D" id="2.60.40.10">
    <property type="entry name" value="Immunoglobulins"/>
    <property type="match status" value="2"/>
</dbReference>
<evidence type="ECO:0000256" key="1">
    <source>
        <dbReference type="ARBA" id="ARBA00004370"/>
    </source>
</evidence>
<evidence type="ECO:0000313" key="5">
    <source>
        <dbReference type="Ensembl" id="ENSCSRP00000013145.1"/>
    </source>
</evidence>
<dbReference type="InterPro" id="IPR015632">
    <property type="entry name" value="CD2"/>
</dbReference>
<keyword evidence="4" id="KW-0325">Glycoprotein</keyword>